<feature type="chain" id="PRO_5047313709" description="Lipoprotein" evidence="1">
    <location>
        <begin position="26"/>
        <end position="388"/>
    </location>
</feature>
<protein>
    <recommendedName>
        <fullName evidence="4">Lipoprotein</fullName>
    </recommendedName>
</protein>
<reference evidence="2 3" key="1">
    <citation type="submission" date="2023-09" db="EMBL/GenBank/DDBJ databases">
        <title>Complete genome of Streptomyces roseicoloratus T14.</title>
        <authorList>
            <person name="Bashizi T."/>
            <person name="Kim M.-J."/>
            <person name="Lee G."/>
            <person name="Tagele S.B."/>
            <person name="Shin J.-H."/>
        </authorList>
    </citation>
    <scope>NUCLEOTIDE SEQUENCE [LARGE SCALE GENOMIC DNA]</scope>
    <source>
        <strain evidence="2 3">T14</strain>
    </source>
</reference>
<evidence type="ECO:0000313" key="2">
    <source>
        <dbReference type="EMBL" id="WMX44920.1"/>
    </source>
</evidence>
<organism evidence="2 3">
    <name type="scientific">Streptomyces roseicoloratus</name>
    <dbReference type="NCBI Taxonomy" id="2508722"/>
    <lineage>
        <taxon>Bacteria</taxon>
        <taxon>Bacillati</taxon>
        <taxon>Actinomycetota</taxon>
        <taxon>Actinomycetes</taxon>
        <taxon>Kitasatosporales</taxon>
        <taxon>Streptomycetaceae</taxon>
        <taxon>Streptomyces</taxon>
    </lineage>
</organism>
<accession>A0ABY9RRW4</accession>
<keyword evidence="3" id="KW-1185">Reference proteome</keyword>
<dbReference type="RefSeq" id="WP_309548264.1">
    <property type="nucleotide sequence ID" value="NZ_CP133762.1"/>
</dbReference>
<dbReference type="EMBL" id="CP133762">
    <property type="protein sequence ID" value="WMX44920.1"/>
    <property type="molecule type" value="Genomic_DNA"/>
</dbReference>
<sequence length="388" mass="40527">MTRSRTRGVLAAAAALLAVVTGCTARPAADPAARTPTPRAAPVPWGRDRVVSAECLKGARYVAVRVQSWDPGSWKPVAERLFDVPESVAFWQEPGKEAVLTPLFDLCRENPTDAVYTSDALERVVPRVRAVFDRDFTRMAVVLRTSDGRGTHVGFVDAKGLTDLTARDARPGASRREQNAVLAPDGSRVWFTYETADGRARIGSRSVTGGAALRDEGPAAAANLPLVVLDGPPARAVQAEMVHVSPDGRRITAATEGGGPALLDVPARSTALTEAAAGRPGGLGACLHAVGWSAQDRLLCRTRTGAFRTFGTAPGAGPGPVLTVAGGAGGEGLVVSPDGSRFLLVQHPPGDPYAGFRGFRVAGTEPGAPSVKVPAEALNGHSLFLEWR</sequence>
<evidence type="ECO:0000256" key="1">
    <source>
        <dbReference type="SAM" id="SignalP"/>
    </source>
</evidence>
<proteinExistence type="predicted"/>
<gene>
    <name evidence="2" type="ORF">RGF97_08710</name>
</gene>
<dbReference type="PROSITE" id="PS51257">
    <property type="entry name" value="PROKAR_LIPOPROTEIN"/>
    <property type="match status" value="1"/>
</dbReference>
<feature type="signal peptide" evidence="1">
    <location>
        <begin position="1"/>
        <end position="25"/>
    </location>
</feature>
<evidence type="ECO:0000313" key="3">
    <source>
        <dbReference type="Proteomes" id="UP001250858"/>
    </source>
</evidence>
<dbReference type="SUPFAM" id="SSF82171">
    <property type="entry name" value="DPP6 N-terminal domain-like"/>
    <property type="match status" value="1"/>
</dbReference>
<dbReference type="Proteomes" id="UP001250858">
    <property type="component" value="Chromosome"/>
</dbReference>
<keyword evidence="1" id="KW-0732">Signal</keyword>
<name>A0ABY9RRW4_9ACTN</name>
<evidence type="ECO:0008006" key="4">
    <source>
        <dbReference type="Google" id="ProtNLM"/>
    </source>
</evidence>